<protein>
    <submittedName>
        <fullName evidence="2">Uncharacterized protein</fullName>
    </submittedName>
</protein>
<gene>
    <name evidence="2" type="ORF">M408DRAFT_229464</name>
</gene>
<evidence type="ECO:0000313" key="2">
    <source>
        <dbReference type="EMBL" id="KIM24811.1"/>
    </source>
</evidence>
<dbReference type="HOGENOM" id="CLU_785650_0_0_1"/>
<reference evidence="2 3" key="1">
    <citation type="submission" date="2014-04" db="EMBL/GenBank/DDBJ databases">
        <authorList>
            <consortium name="DOE Joint Genome Institute"/>
            <person name="Kuo A."/>
            <person name="Zuccaro A."/>
            <person name="Kohler A."/>
            <person name="Nagy L.G."/>
            <person name="Floudas D."/>
            <person name="Copeland A."/>
            <person name="Barry K.W."/>
            <person name="Cichocki N."/>
            <person name="Veneault-Fourrey C."/>
            <person name="LaButti K."/>
            <person name="Lindquist E.A."/>
            <person name="Lipzen A."/>
            <person name="Lundell T."/>
            <person name="Morin E."/>
            <person name="Murat C."/>
            <person name="Sun H."/>
            <person name="Tunlid A."/>
            <person name="Henrissat B."/>
            <person name="Grigoriev I.V."/>
            <person name="Hibbett D.S."/>
            <person name="Martin F."/>
            <person name="Nordberg H.P."/>
            <person name="Cantor M.N."/>
            <person name="Hua S.X."/>
        </authorList>
    </citation>
    <scope>NUCLEOTIDE SEQUENCE [LARGE SCALE GENOMIC DNA]</scope>
    <source>
        <strain evidence="2 3">MAFF 305830</strain>
    </source>
</reference>
<evidence type="ECO:0000313" key="3">
    <source>
        <dbReference type="Proteomes" id="UP000054097"/>
    </source>
</evidence>
<sequence>MARRITLVDLTDPVLNSTRLDSAIMDIAVHDFLRHSAERKMIILTNCQQYLMPTSTLRKTIESLATAGSGRTTSVILSTTDPTAISASPSFIHSLQYVLFGSSYSILHNGFLDKHFPHLPIPHEQCGFRRAVLWSPGSTLYLPKNEVPAKKSWNSLVSFIDVAEFEDFTPTAVLPNGTHNKIPDQQEPNHVEPVPHVTRLDSDDDGETSMSLGTPVPSNNELTSPAPSNEPLSQLTPTRPKAPPSQAPSSPPAENTTSSNKFEPLITAVLHLCEGELGILVDFEAVRKQVGRREEIQKLGWTTFTQYVKAACEKGLLEFTETGPNTKFLSLLAIETPAPVRWVSQYRRIAKYL</sequence>
<feature type="compositionally biased region" description="Polar residues" evidence="1">
    <location>
        <begin position="208"/>
        <end position="237"/>
    </location>
</feature>
<evidence type="ECO:0000256" key="1">
    <source>
        <dbReference type="SAM" id="MobiDB-lite"/>
    </source>
</evidence>
<dbReference type="EMBL" id="KN824320">
    <property type="protein sequence ID" value="KIM24811.1"/>
    <property type="molecule type" value="Genomic_DNA"/>
</dbReference>
<feature type="region of interest" description="Disordered" evidence="1">
    <location>
        <begin position="175"/>
        <end position="259"/>
    </location>
</feature>
<keyword evidence="3" id="KW-1185">Reference proteome</keyword>
<feature type="compositionally biased region" description="Basic and acidic residues" evidence="1">
    <location>
        <begin position="181"/>
        <end position="190"/>
    </location>
</feature>
<accession>A0A0C3AZW4</accession>
<dbReference type="AlphaFoldDB" id="A0A0C3AZW4"/>
<proteinExistence type="predicted"/>
<name>A0A0C3AZW4_SERVB</name>
<feature type="compositionally biased region" description="Pro residues" evidence="1">
    <location>
        <begin position="240"/>
        <end position="251"/>
    </location>
</feature>
<dbReference type="Proteomes" id="UP000054097">
    <property type="component" value="Unassembled WGS sequence"/>
</dbReference>
<organism evidence="2 3">
    <name type="scientific">Serendipita vermifera MAFF 305830</name>
    <dbReference type="NCBI Taxonomy" id="933852"/>
    <lineage>
        <taxon>Eukaryota</taxon>
        <taxon>Fungi</taxon>
        <taxon>Dikarya</taxon>
        <taxon>Basidiomycota</taxon>
        <taxon>Agaricomycotina</taxon>
        <taxon>Agaricomycetes</taxon>
        <taxon>Sebacinales</taxon>
        <taxon>Serendipitaceae</taxon>
        <taxon>Serendipita</taxon>
    </lineage>
</organism>
<reference evidence="3" key="2">
    <citation type="submission" date="2015-01" db="EMBL/GenBank/DDBJ databases">
        <title>Evolutionary Origins and Diversification of the Mycorrhizal Mutualists.</title>
        <authorList>
            <consortium name="DOE Joint Genome Institute"/>
            <consortium name="Mycorrhizal Genomics Consortium"/>
            <person name="Kohler A."/>
            <person name="Kuo A."/>
            <person name="Nagy L.G."/>
            <person name="Floudas D."/>
            <person name="Copeland A."/>
            <person name="Barry K.W."/>
            <person name="Cichocki N."/>
            <person name="Veneault-Fourrey C."/>
            <person name="LaButti K."/>
            <person name="Lindquist E.A."/>
            <person name="Lipzen A."/>
            <person name="Lundell T."/>
            <person name="Morin E."/>
            <person name="Murat C."/>
            <person name="Riley R."/>
            <person name="Ohm R."/>
            <person name="Sun H."/>
            <person name="Tunlid A."/>
            <person name="Henrissat B."/>
            <person name="Grigoriev I.V."/>
            <person name="Hibbett D.S."/>
            <person name="Martin F."/>
        </authorList>
    </citation>
    <scope>NUCLEOTIDE SEQUENCE [LARGE SCALE GENOMIC DNA]</scope>
    <source>
        <strain evidence="3">MAFF 305830</strain>
    </source>
</reference>
<dbReference type="OrthoDB" id="3324504at2759"/>